<organism evidence="5 6">
    <name type="scientific">Leeia speluncae</name>
    <dbReference type="NCBI Taxonomy" id="2884804"/>
    <lineage>
        <taxon>Bacteria</taxon>
        <taxon>Pseudomonadati</taxon>
        <taxon>Pseudomonadota</taxon>
        <taxon>Betaproteobacteria</taxon>
        <taxon>Neisseriales</taxon>
        <taxon>Leeiaceae</taxon>
        <taxon>Leeia</taxon>
    </lineage>
</organism>
<dbReference type="InterPro" id="IPR024930">
    <property type="entry name" value="Skp_dom_sf"/>
</dbReference>
<dbReference type="Gene3D" id="3.30.910.20">
    <property type="entry name" value="Skp domain"/>
    <property type="match status" value="1"/>
</dbReference>
<reference evidence="5" key="1">
    <citation type="submission" date="2021-10" db="EMBL/GenBank/DDBJ databases">
        <title>The complete genome sequence of Leeia sp. TBRC 13508.</title>
        <authorList>
            <person name="Charoenyingcharoen P."/>
            <person name="Yukphan P."/>
        </authorList>
    </citation>
    <scope>NUCLEOTIDE SEQUENCE</scope>
    <source>
        <strain evidence="5">TBRC 13508</strain>
    </source>
</reference>
<evidence type="ECO:0000256" key="1">
    <source>
        <dbReference type="ARBA" id="ARBA00022729"/>
    </source>
</evidence>
<dbReference type="PANTHER" id="PTHR35089:SF1">
    <property type="entry name" value="CHAPERONE PROTEIN SKP"/>
    <property type="match status" value="1"/>
</dbReference>
<evidence type="ECO:0000256" key="2">
    <source>
        <dbReference type="PIRNR" id="PIRNR002094"/>
    </source>
</evidence>
<dbReference type="PIRSF" id="PIRSF002094">
    <property type="entry name" value="OMP26_Skp"/>
    <property type="match status" value="1"/>
</dbReference>
<evidence type="ECO:0000313" key="5">
    <source>
        <dbReference type="EMBL" id="MCB6183601.1"/>
    </source>
</evidence>
<name>A0ABS8D5W1_9NEIS</name>
<dbReference type="PANTHER" id="PTHR35089">
    <property type="entry name" value="CHAPERONE PROTEIN SKP"/>
    <property type="match status" value="1"/>
</dbReference>
<comment type="caution">
    <text evidence="5">The sequence shown here is derived from an EMBL/GenBank/DDBJ whole genome shotgun (WGS) entry which is preliminary data.</text>
</comment>
<dbReference type="RefSeq" id="WP_227180382.1">
    <property type="nucleotide sequence ID" value="NZ_JAJBZT010000004.1"/>
</dbReference>
<dbReference type="Proteomes" id="UP001165395">
    <property type="component" value="Unassembled WGS sequence"/>
</dbReference>
<comment type="similarity">
    <text evidence="2">Belongs to the skp family.</text>
</comment>
<keyword evidence="6" id="KW-1185">Reference proteome</keyword>
<dbReference type="SMART" id="SM00935">
    <property type="entry name" value="OmpH"/>
    <property type="match status" value="1"/>
</dbReference>
<sequence>MSKFAKFLGVVAAGLLSLQVTAAELKIGVVNTDRLFQQSSPAQKINKKLQDEFSKKDASLQQLRQQLKDLQADLEKNDATLSDADKTKKQGQIRDLNTRYQRAEREFREDLNTRQGEEMAKLQEVAIRAVRQLAETEKFDLILQGQDLAYVSPRVDVTDKILKLMGDK</sequence>
<feature type="signal peptide" evidence="4">
    <location>
        <begin position="1"/>
        <end position="22"/>
    </location>
</feature>
<dbReference type="SUPFAM" id="SSF111384">
    <property type="entry name" value="OmpH-like"/>
    <property type="match status" value="1"/>
</dbReference>
<evidence type="ECO:0000256" key="3">
    <source>
        <dbReference type="SAM" id="Coils"/>
    </source>
</evidence>
<dbReference type="EMBL" id="JAJBZT010000004">
    <property type="protein sequence ID" value="MCB6183601.1"/>
    <property type="molecule type" value="Genomic_DNA"/>
</dbReference>
<dbReference type="InterPro" id="IPR005632">
    <property type="entry name" value="Chaperone_Skp"/>
</dbReference>
<evidence type="ECO:0000256" key="4">
    <source>
        <dbReference type="SAM" id="SignalP"/>
    </source>
</evidence>
<keyword evidence="3" id="KW-0175">Coiled coil</keyword>
<dbReference type="Pfam" id="PF03938">
    <property type="entry name" value="OmpH"/>
    <property type="match status" value="1"/>
</dbReference>
<keyword evidence="1 4" id="KW-0732">Signal</keyword>
<evidence type="ECO:0000313" key="6">
    <source>
        <dbReference type="Proteomes" id="UP001165395"/>
    </source>
</evidence>
<feature type="coiled-coil region" evidence="3">
    <location>
        <begin position="46"/>
        <end position="113"/>
    </location>
</feature>
<feature type="chain" id="PRO_5045601046" evidence="4">
    <location>
        <begin position="23"/>
        <end position="168"/>
    </location>
</feature>
<proteinExistence type="inferred from homology"/>
<gene>
    <name evidence="5" type="ORF">LIN78_08575</name>
</gene>
<protein>
    <submittedName>
        <fullName evidence="5">OmpH family outer membrane protein</fullName>
    </submittedName>
</protein>
<accession>A0ABS8D5W1</accession>